<feature type="non-terminal residue" evidence="1">
    <location>
        <position position="48"/>
    </location>
</feature>
<proteinExistence type="predicted"/>
<gene>
    <name evidence="1" type="ORF">RPERSI_LOCUS24595</name>
</gene>
<evidence type="ECO:0000313" key="1">
    <source>
        <dbReference type="EMBL" id="CAG8817069.1"/>
    </source>
</evidence>
<keyword evidence="2" id="KW-1185">Reference proteome</keyword>
<sequence length="48" mass="5640">DKANHIAALHFPQIFYFISFTFFFATPVVFKLQHVKRITVSIISQRIT</sequence>
<name>A0ACA9RYI1_9GLOM</name>
<protein>
    <submittedName>
        <fullName evidence="1">22939_t:CDS:1</fullName>
    </submittedName>
</protein>
<accession>A0ACA9RYI1</accession>
<organism evidence="1 2">
    <name type="scientific">Racocetra persica</name>
    <dbReference type="NCBI Taxonomy" id="160502"/>
    <lineage>
        <taxon>Eukaryota</taxon>
        <taxon>Fungi</taxon>
        <taxon>Fungi incertae sedis</taxon>
        <taxon>Mucoromycota</taxon>
        <taxon>Glomeromycotina</taxon>
        <taxon>Glomeromycetes</taxon>
        <taxon>Diversisporales</taxon>
        <taxon>Gigasporaceae</taxon>
        <taxon>Racocetra</taxon>
    </lineage>
</organism>
<comment type="caution">
    <text evidence="1">The sequence shown here is derived from an EMBL/GenBank/DDBJ whole genome shotgun (WGS) entry which is preliminary data.</text>
</comment>
<dbReference type="Proteomes" id="UP000789920">
    <property type="component" value="Unassembled WGS sequence"/>
</dbReference>
<feature type="non-terminal residue" evidence="1">
    <location>
        <position position="1"/>
    </location>
</feature>
<dbReference type="EMBL" id="CAJVQC010079376">
    <property type="protein sequence ID" value="CAG8817069.1"/>
    <property type="molecule type" value="Genomic_DNA"/>
</dbReference>
<evidence type="ECO:0000313" key="2">
    <source>
        <dbReference type="Proteomes" id="UP000789920"/>
    </source>
</evidence>
<reference evidence="1" key="1">
    <citation type="submission" date="2021-06" db="EMBL/GenBank/DDBJ databases">
        <authorList>
            <person name="Kallberg Y."/>
            <person name="Tangrot J."/>
            <person name="Rosling A."/>
        </authorList>
    </citation>
    <scope>NUCLEOTIDE SEQUENCE</scope>
    <source>
        <strain evidence="1">MA461A</strain>
    </source>
</reference>